<dbReference type="PANTHER" id="PTHR43357:SF4">
    <property type="entry name" value="INNER MEMBRANE ABC TRANSPORTER PERMEASE PROTEIN YDCV"/>
    <property type="match status" value="1"/>
</dbReference>
<keyword evidence="5 8" id="KW-0812">Transmembrane</keyword>
<evidence type="ECO:0000256" key="3">
    <source>
        <dbReference type="ARBA" id="ARBA00022475"/>
    </source>
</evidence>
<evidence type="ECO:0000256" key="7">
    <source>
        <dbReference type="ARBA" id="ARBA00023136"/>
    </source>
</evidence>
<dbReference type="PANTHER" id="PTHR43357">
    <property type="entry name" value="INNER MEMBRANE ABC TRANSPORTER PERMEASE PROTEIN YDCV"/>
    <property type="match status" value="1"/>
</dbReference>
<feature type="transmembrane region" description="Helical" evidence="8">
    <location>
        <begin position="271"/>
        <end position="295"/>
    </location>
</feature>
<feature type="transmembrane region" description="Helical" evidence="8">
    <location>
        <begin position="37"/>
        <end position="63"/>
    </location>
</feature>
<organism evidence="10 11">
    <name type="scientific">Microbacterium lushaniae</name>
    <dbReference type="NCBI Taxonomy" id="2614639"/>
    <lineage>
        <taxon>Bacteria</taxon>
        <taxon>Bacillati</taxon>
        <taxon>Actinomycetota</taxon>
        <taxon>Actinomycetes</taxon>
        <taxon>Micrococcales</taxon>
        <taxon>Microbacteriaceae</taxon>
        <taxon>Microbacterium</taxon>
    </lineage>
</organism>
<feature type="transmembrane region" description="Helical" evidence="8">
    <location>
        <begin position="170"/>
        <end position="188"/>
    </location>
</feature>
<feature type="domain" description="ABC transmembrane type-1" evidence="9">
    <location>
        <begin position="383"/>
        <end position="573"/>
    </location>
</feature>
<feature type="transmembrane region" description="Helical" evidence="8">
    <location>
        <begin position="501"/>
        <end position="522"/>
    </location>
</feature>
<feature type="transmembrane region" description="Helical" evidence="8">
    <location>
        <begin position="331"/>
        <end position="355"/>
    </location>
</feature>
<dbReference type="Proteomes" id="UP000325516">
    <property type="component" value="Chromosome"/>
</dbReference>
<dbReference type="RefSeq" id="WP_150926801.1">
    <property type="nucleotide sequence ID" value="NZ_CP044232.1"/>
</dbReference>
<dbReference type="GO" id="GO:0005886">
    <property type="term" value="C:plasma membrane"/>
    <property type="evidence" value="ECO:0007669"/>
    <property type="project" value="UniProtKB-SubCell"/>
</dbReference>
<dbReference type="InterPro" id="IPR035906">
    <property type="entry name" value="MetI-like_sf"/>
</dbReference>
<dbReference type="CDD" id="cd06261">
    <property type="entry name" value="TM_PBP2"/>
    <property type="match status" value="2"/>
</dbReference>
<keyword evidence="3" id="KW-1003">Cell membrane</keyword>
<dbReference type="KEGG" id="mlz:F6J85_16725"/>
<gene>
    <name evidence="10" type="ORF">F6J85_16725</name>
</gene>
<evidence type="ECO:0000256" key="5">
    <source>
        <dbReference type="ARBA" id="ARBA00022692"/>
    </source>
</evidence>
<evidence type="ECO:0000313" key="11">
    <source>
        <dbReference type="Proteomes" id="UP000325516"/>
    </source>
</evidence>
<feature type="transmembrane region" description="Helical" evidence="8">
    <location>
        <begin position="224"/>
        <end position="251"/>
    </location>
</feature>
<evidence type="ECO:0000256" key="6">
    <source>
        <dbReference type="ARBA" id="ARBA00022989"/>
    </source>
</evidence>
<dbReference type="InterPro" id="IPR000515">
    <property type="entry name" value="MetI-like"/>
</dbReference>
<feature type="transmembrane region" description="Helical" evidence="8">
    <location>
        <begin position="125"/>
        <end position="150"/>
    </location>
</feature>
<feature type="transmembrane region" description="Helical" evidence="8">
    <location>
        <begin position="447"/>
        <end position="465"/>
    </location>
</feature>
<dbReference type="Gene3D" id="1.10.3720.10">
    <property type="entry name" value="MetI-like"/>
    <property type="match status" value="2"/>
</dbReference>
<dbReference type="GO" id="GO:0055085">
    <property type="term" value="P:transmembrane transport"/>
    <property type="evidence" value="ECO:0007669"/>
    <property type="project" value="InterPro"/>
</dbReference>
<dbReference type="PROSITE" id="PS50928">
    <property type="entry name" value="ABC_TM1"/>
    <property type="match status" value="2"/>
</dbReference>
<evidence type="ECO:0000256" key="2">
    <source>
        <dbReference type="ARBA" id="ARBA00022448"/>
    </source>
</evidence>
<reference evidence="11" key="1">
    <citation type="submission" date="2019-09" db="EMBL/GenBank/DDBJ databases">
        <title>Mumia zhuanghuii sp. nov. isolated from the intestinal contents of plateau pika (Ochotona curzoniae) in the Qinghai-Tibet plateau of China.</title>
        <authorList>
            <person name="Tian Z."/>
        </authorList>
    </citation>
    <scope>NUCLEOTIDE SEQUENCE [LARGE SCALE GENOMIC DNA]</scope>
    <source>
        <strain evidence="11">L-031</strain>
    </source>
</reference>
<feature type="transmembrane region" description="Helical" evidence="8">
    <location>
        <begin position="83"/>
        <end position="105"/>
    </location>
</feature>
<dbReference type="AlphaFoldDB" id="A0A5J6L7V8"/>
<evidence type="ECO:0000259" key="9">
    <source>
        <dbReference type="PROSITE" id="PS50928"/>
    </source>
</evidence>
<evidence type="ECO:0000256" key="4">
    <source>
        <dbReference type="ARBA" id="ARBA00022519"/>
    </source>
</evidence>
<keyword evidence="11" id="KW-1185">Reference proteome</keyword>
<evidence type="ECO:0000256" key="8">
    <source>
        <dbReference type="RuleBase" id="RU363032"/>
    </source>
</evidence>
<accession>A0A5J6L7V8</accession>
<evidence type="ECO:0000256" key="1">
    <source>
        <dbReference type="ARBA" id="ARBA00004429"/>
    </source>
</evidence>
<proteinExistence type="inferred from homology"/>
<protein>
    <submittedName>
        <fullName evidence="10">Iron ABC transporter permease</fullName>
    </submittedName>
</protein>
<sequence length="591" mass="63128">MTTLSPPTAPPPTGPPTVPFGAVPVGRARRRLSPFTIVCIVVAAAMGALGVVPLVAVAVSAVTQGQEVLDALAKEDVVGLVRNTLIVVSVSTVIALVIGAVLAWINERTDAGMGLITEAMPLIPFMLPPIAGSIGWVLLLSPQAGFLNGILRWFLGLFGIQAEQGPFDIYTWYGLILVYTIYAVPYSFMMCTTGLRNMDPSLEEQSRVSGSPMLRTLRKVTLPAMLPSLLGATMLILMSSFGLFSIPSVIGRGADIPILSTRIVHLLNFTFPAQTGAAIGLSLILVAFVAVFWWVQTTTLKRGRFATIGGKGQRATRIRLGKARPWVRAGVVLYIFFTTIAPVLALLIVSLNGFWTLNIDWTALSFEAFVNALFEDRSTRRALTNSLTFGVIGSIIGIAAVALASLWIVRSRSRAARFLDGTIKFPAMLSHLIIAVGFVLAFAGPPFQLGGTAIIMIGAYLALYIPQASVSADTAVAQVGRELPEASRVSGASEARTIRRVFLPLMAPALVLGWAMLFVRMIGDLTASSILAGTRNNVIGFRILEIYQNGSYAELAAVSTFLTVLSAVIVIGVLVVSRRLARWNHHSLGGS</sequence>
<feature type="transmembrane region" description="Helical" evidence="8">
    <location>
        <begin position="387"/>
        <end position="409"/>
    </location>
</feature>
<keyword evidence="4" id="KW-0997">Cell inner membrane</keyword>
<feature type="domain" description="ABC transmembrane type-1" evidence="9">
    <location>
        <begin position="81"/>
        <end position="296"/>
    </location>
</feature>
<comment type="subcellular location">
    <subcellularLocation>
        <location evidence="1">Cell inner membrane</location>
        <topology evidence="1">Multi-pass membrane protein</topology>
    </subcellularLocation>
    <subcellularLocation>
        <location evidence="8">Cell membrane</location>
        <topology evidence="8">Multi-pass membrane protein</topology>
    </subcellularLocation>
</comment>
<keyword evidence="6 8" id="KW-1133">Transmembrane helix</keyword>
<feature type="transmembrane region" description="Helical" evidence="8">
    <location>
        <begin position="555"/>
        <end position="576"/>
    </location>
</feature>
<dbReference type="SUPFAM" id="SSF161098">
    <property type="entry name" value="MetI-like"/>
    <property type="match status" value="2"/>
</dbReference>
<dbReference type="EMBL" id="CP044232">
    <property type="protein sequence ID" value="QEW04563.1"/>
    <property type="molecule type" value="Genomic_DNA"/>
</dbReference>
<feature type="transmembrane region" description="Helical" evidence="8">
    <location>
        <begin position="421"/>
        <end position="441"/>
    </location>
</feature>
<name>A0A5J6L7V8_9MICO</name>
<comment type="similarity">
    <text evidence="8">Belongs to the binding-protein-dependent transport system permease family.</text>
</comment>
<dbReference type="Pfam" id="PF00528">
    <property type="entry name" value="BPD_transp_1"/>
    <property type="match status" value="2"/>
</dbReference>
<evidence type="ECO:0000313" key="10">
    <source>
        <dbReference type="EMBL" id="QEW04563.1"/>
    </source>
</evidence>
<keyword evidence="7 8" id="KW-0472">Membrane</keyword>
<keyword evidence="2 8" id="KW-0813">Transport</keyword>